<proteinExistence type="predicted"/>
<reference evidence="1" key="1">
    <citation type="submission" date="2018-10" db="EMBL/GenBank/DDBJ databases">
        <title>Hidden diversity of soil giant viruses.</title>
        <authorList>
            <person name="Schulz F."/>
            <person name="Alteio L."/>
            <person name="Goudeau D."/>
            <person name="Ryan E.M."/>
            <person name="Malmstrom R.R."/>
            <person name="Blanchard J."/>
            <person name="Woyke T."/>
        </authorList>
    </citation>
    <scope>NUCLEOTIDE SEQUENCE</scope>
    <source>
        <strain evidence="1">HYV1</strain>
    </source>
</reference>
<gene>
    <name evidence="1" type="ORF">Hyperionvirus19_10</name>
</gene>
<dbReference type="EMBL" id="MK072401">
    <property type="protein sequence ID" value="AYV84186.1"/>
    <property type="molecule type" value="Genomic_DNA"/>
</dbReference>
<protein>
    <submittedName>
        <fullName evidence="1">Uncharacterized protein</fullName>
    </submittedName>
</protein>
<accession>A0A3G5AAB7</accession>
<sequence length="52" mass="6071">MEQLNWRRAILLLGSVLLRIFNAVNGDLHKGQRSFSNWSIHVLQKVWVQGKL</sequence>
<evidence type="ECO:0000313" key="1">
    <source>
        <dbReference type="EMBL" id="AYV84186.1"/>
    </source>
</evidence>
<organism evidence="1">
    <name type="scientific">Hyperionvirus sp</name>
    <dbReference type="NCBI Taxonomy" id="2487770"/>
    <lineage>
        <taxon>Viruses</taxon>
        <taxon>Varidnaviria</taxon>
        <taxon>Bamfordvirae</taxon>
        <taxon>Nucleocytoviricota</taxon>
        <taxon>Megaviricetes</taxon>
        <taxon>Imitervirales</taxon>
        <taxon>Mimiviridae</taxon>
        <taxon>Klosneuvirinae</taxon>
    </lineage>
</organism>
<name>A0A3G5AAB7_9VIRU</name>